<protein>
    <recommendedName>
        <fullName evidence="4">Methyl-accepting chemotaxis protein</fullName>
    </recommendedName>
</protein>
<feature type="transmembrane region" description="Helical" evidence="1">
    <location>
        <begin position="133"/>
        <end position="150"/>
    </location>
</feature>
<reference evidence="2 3" key="1">
    <citation type="submission" date="2019-04" db="EMBL/GenBank/DDBJ databases">
        <title>Herbidospora sp. NEAU-GS14.nov., a novel actinomycete isolated from soil.</title>
        <authorList>
            <person name="Han L."/>
        </authorList>
    </citation>
    <scope>NUCLEOTIDE SEQUENCE [LARGE SCALE GENOMIC DNA]</scope>
    <source>
        <strain evidence="2 3">NEAU-GS14</strain>
    </source>
</reference>
<feature type="transmembrane region" description="Helical" evidence="1">
    <location>
        <begin position="72"/>
        <end position="89"/>
    </location>
</feature>
<dbReference type="AlphaFoldDB" id="A0A4U3MGR0"/>
<evidence type="ECO:0000256" key="1">
    <source>
        <dbReference type="SAM" id="Phobius"/>
    </source>
</evidence>
<keyword evidence="1" id="KW-0812">Transmembrane</keyword>
<keyword evidence="1" id="KW-1133">Transmembrane helix</keyword>
<keyword evidence="3" id="KW-1185">Reference proteome</keyword>
<proteinExistence type="predicted"/>
<name>A0A4U3MGR0_9ACTN</name>
<evidence type="ECO:0000313" key="2">
    <source>
        <dbReference type="EMBL" id="TKK87524.1"/>
    </source>
</evidence>
<dbReference type="Proteomes" id="UP000308705">
    <property type="component" value="Unassembled WGS sequence"/>
</dbReference>
<gene>
    <name evidence="2" type="ORF">FDA94_16995</name>
</gene>
<dbReference type="OrthoDB" id="3435720at2"/>
<dbReference type="Gene3D" id="1.20.120.20">
    <property type="entry name" value="Apolipoprotein"/>
    <property type="match status" value="1"/>
</dbReference>
<dbReference type="EMBL" id="SZQA01000015">
    <property type="protein sequence ID" value="TKK87524.1"/>
    <property type="molecule type" value="Genomic_DNA"/>
</dbReference>
<dbReference type="SUPFAM" id="SSF58104">
    <property type="entry name" value="Methyl-accepting chemotaxis protein (MCP) signaling domain"/>
    <property type="match status" value="1"/>
</dbReference>
<dbReference type="RefSeq" id="WP_137248040.1">
    <property type="nucleotide sequence ID" value="NZ_SZQA01000015.1"/>
</dbReference>
<organism evidence="2 3">
    <name type="scientific">Herbidospora galbida</name>
    <dbReference type="NCBI Taxonomy" id="2575442"/>
    <lineage>
        <taxon>Bacteria</taxon>
        <taxon>Bacillati</taxon>
        <taxon>Actinomycetota</taxon>
        <taxon>Actinomycetes</taxon>
        <taxon>Streptosporangiales</taxon>
        <taxon>Streptosporangiaceae</taxon>
        <taxon>Herbidospora</taxon>
    </lineage>
</organism>
<comment type="caution">
    <text evidence="2">The sequence shown here is derived from an EMBL/GenBank/DDBJ whole genome shotgun (WGS) entry which is preliminary data.</text>
</comment>
<accession>A0A4U3MGR0</accession>
<evidence type="ECO:0008006" key="4">
    <source>
        <dbReference type="Google" id="ProtNLM"/>
    </source>
</evidence>
<keyword evidence="1" id="KW-0472">Membrane</keyword>
<sequence length="475" mass="50184">MTDQELAAELRALADLPGLDSRARQLRDLAEAVVEPAQGERWCDLDLFAAFDPADSVQDFPADSRFLKKLDWIQSVIIFLPIVVTWLGLKVATTAYGETLAAGGVEAARRPFLEMWQQGFDGRLSVWWRFDNIAIGTLIAIAAVVAITITERVKRRQAEDRAIDEAAALRSRLRAALTEASLILNQVRLSSPARFQAELSKGAADLNKVGKTIGKLHTQVVEALSTALGATDQATDALTAGVAQTRDSMATVEKHLTAVTAAAESLKASVDRTAYAIDAIGEKTDEAVGRVGERLGSVLAESTNGVQRSIDNLTSATEKSVRESTTGLNTRVGELVGATLAIGTAVGRVETAAAESGDRISHVLAETNGTLGAAGTEVREALDDWASTASAHASRIELVADTAGRTAQLLEDARDAMDRLPNDLTTALREIPMAVRDVTGLDVAELRDAIGRLENAVLQAATAVAAGTGGERAAG</sequence>
<evidence type="ECO:0000313" key="3">
    <source>
        <dbReference type="Proteomes" id="UP000308705"/>
    </source>
</evidence>